<gene>
    <name evidence="3" type="ORF">HPB48_003446</name>
</gene>
<dbReference type="Pfam" id="PF21788">
    <property type="entry name" value="TNP-like_GBD"/>
    <property type="match status" value="1"/>
</dbReference>
<dbReference type="Proteomes" id="UP000821853">
    <property type="component" value="Chromosome 3"/>
</dbReference>
<reference evidence="3 4" key="1">
    <citation type="journal article" date="2020" name="Cell">
        <title>Large-Scale Comparative Analyses of Tick Genomes Elucidate Their Genetic Diversity and Vector Capacities.</title>
        <authorList>
            <consortium name="Tick Genome and Microbiome Consortium (TIGMIC)"/>
            <person name="Jia N."/>
            <person name="Wang J."/>
            <person name="Shi W."/>
            <person name="Du L."/>
            <person name="Sun Y."/>
            <person name="Zhan W."/>
            <person name="Jiang J.F."/>
            <person name="Wang Q."/>
            <person name="Zhang B."/>
            <person name="Ji P."/>
            <person name="Bell-Sakyi L."/>
            <person name="Cui X.M."/>
            <person name="Yuan T.T."/>
            <person name="Jiang B.G."/>
            <person name="Yang W.F."/>
            <person name="Lam T.T."/>
            <person name="Chang Q.C."/>
            <person name="Ding S.J."/>
            <person name="Wang X.J."/>
            <person name="Zhu J.G."/>
            <person name="Ruan X.D."/>
            <person name="Zhao L."/>
            <person name="Wei J.T."/>
            <person name="Ye R.Z."/>
            <person name="Que T.C."/>
            <person name="Du C.H."/>
            <person name="Zhou Y.H."/>
            <person name="Cheng J.X."/>
            <person name="Dai P.F."/>
            <person name="Guo W.B."/>
            <person name="Han X.H."/>
            <person name="Huang E.J."/>
            <person name="Li L.F."/>
            <person name="Wei W."/>
            <person name="Gao Y.C."/>
            <person name="Liu J.Z."/>
            <person name="Shao H.Z."/>
            <person name="Wang X."/>
            <person name="Wang C.C."/>
            <person name="Yang T.C."/>
            <person name="Huo Q.B."/>
            <person name="Li W."/>
            <person name="Chen H.Y."/>
            <person name="Chen S.E."/>
            <person name="Zhou L.G."/>
            <person name="Ni X.B."/>
            <person name="Tian J.H."/>
            <person name="Sheng Y."/>
            <person name="Liu T."/>
            <person name="Pan Y.S."/>
            <person name="Xia L.Y."/>
            <person name="Li J."/>
            <person name="Zhao F."/>
            <person name="Cao W.C."/>
        </authorList>
    </citation>
    <scope>NUCLEOTIDE SEQUENCE [LARGE SCALE GENOMIC DNA]</scope>
    <source>
        <strain evidence="3">HaeL-2018</strain>
    </source>
</reference>
<dbReference type="OrthoDB" id="7698710at2759"/>
<organism evidence="3 4">
    <name type="scientific">Haemaphysalis longicornis</name>
    <name type="common">Bush tick</name>
    <dbReference type="NCBI Taxonomy" id="44386"/>
    <lineage>
        <taxon>Eukaryota</taxon>
        <taxon>Metazoa</taxon>
        <taxon>Ecdysozoa</taxon>
        <taxon>Arthropoda</taxon>
        <taxon>Chelicerata</taxon>
        <taxon>Arachnida</taxon>
        <taxon>Acari</taxon>
        <taxon>Parasitiformes</taxon>
        <taxon>Ixodida</taxon>
        <taxon>Ixodoidea</taxon>
        <taxon>Ixodidae</taxon>
        <taxon>Haemaphysalinae</taxon>
        <taxon>Haemaphysalis</taxon>
    </lineage>
</organism>
<keyword evidence="4" id="KW-1185">Reference proteome</keyword>
<proteinExistence type="predicted"/>
<feature type="region of interest" description="Disordered" evidence="1">
    <location>
        <begin position="64"/>
        <end position="83"/>
    </location>
</feature>
<dbReference type="OMA" id="DFTMITY"/>
<evidence type="ECO:0000259" key="2">
    <source>
        <dbReference type="Pfam" id="PF21788"/>
    </source>
</evidence>
<sequence>MLKMRVKLATQIFSESVAKGLQFYAKRGAPRLYDVEPTVQFTSLMNNLFDALNRRFPAEGVRLGGEAKSSKMHYSGLTHGKKK</sequence>
<accession>A0A9J6GBJ6</accession>
<dbReference type="InterPro" id="IPR048366">
    <property type="entry name" value="TNP-like_GBD"/>
</dbReference>
<protein>
    <recommendedName>
        <fullName evidence="2">Transposable element P transposase-like GTP-binding insertion domain-containing protein</fullName>
    </recommendedName>
</protein>
<dbReference type="AlphaFoldDB" id="A0A9J6GBJ6"/>
<evidence type="ECO:0000256" key="1">
    <source>
        <dbReference type="SAM" id="MobiDB-lite"/>
    </source>
</evidence>
<name>A0A9J6GBJ6_HAELO</name>
<evidence type="ECO:0000313" key="3">
    <source>
        <dbReference type="EMBL" id="KAH9372239.1"/>
    </source>
</evidence>
<feature type="domain" description="Transposable element P transposase-like GTP-binding insertion" evidence="2">
    <location>
        <begin position="3"/>
        <end position="57"/>
    </location>
</feature>
<comment type="caution">
    <text evidence="3">The sequence shown here is derived from an EMBL/GenBank/DDBJ whole genome shotgun (WGS) entry which is preliminary data.</text>
</comment>
<dbReference type="EMBL" id="JABSTR010000005">
    <property type="protein sequence ID" value="KAH9372239.1"/>
    <property type="molecule type" value="Genomic_DNA"/>
</dbReference>
<evidence type="ECO:0000313" key="4">
    <source>
        <dbReference type="Proteomes" id="UP000821853"/>
    </source>
</evidence>
<dbReference type="VEuPathDB" id="VectorBase:HLOH_048588"/>